<proteinExistence type="inferred from homology"/>
<evidence type="ECO:0000256" key="4">
    <source>
        <dbReference type="ARBA" id="ARBA00022692"/>
    </source>
</evidence>
<evidence type="ECO:0000256" key="6">
    <source>
        <dbReference type="ARBA" id="ARBA00023136"/>
    </source>
</evidence>
<feature type="transmembrane region" description="Helical" evidence="7">
    <location>
        <begin position="218"/>
        <end position="240"/>
    </location>
</feature>
<evidence type="ECO:0000313" key="9">
    <source>
        <dbReference type="EMBL" id="HGS20748.1"/>
    </source>
</evidence>
<comment type="caution">
    <text evidence="9">The sequence shown here is derived from an EMBL/GenBank/DDBJ whole genome shotgun (WGS) entry which is preliminary data.</text>
</comment>
<evidence type="ECO:0000256" key="2">
    <source>
        <dbReference type="ARBA" id="ARBA00022448"/>
    </source>
</evidence>
<evidence type="ECO:0000256" key="1">
    <source>
        <dbReference type="ARBA" id="ARBA00004651"/>
    </source>
</evidence>
<accession>A0A7C4PKZ4</accession>
<feature type="transmembrane region" description="Helical" evidence="7">
    <location>
        <begin position="246"/>
        <end position="269"/>
    </location>
</feature>
<dbReference type="Pfam" id="PF00528">
    <property type="entry name" value="BPD_transp_1"/>
    <property type="match status" value="1"/>
</dbReference>
<feature type="transmembrane region" description="Helical" evidence="7">
    <location>
        <begin position="124"/>
        <end position="144"/>
    </location>
</feature>
<dbReference type="SUPFAM" id="SSF161098">
    <property type="entry name" value="MetI-like"/>
    <property type="match status" value="1"/>
</dbReference>
<organism evidence="9">
    <name type="scientific">Anaerolinea thermolimosa</name>
    <dbReference type="NCBI Taxonomy" id="229919"/>
    <lineage>
        <taxon>Bacteria</taxon>
        <taxon>Bacillati</taxon>
        <taxon>Chloroflexota</taxon>
        <taxon>Anaerolineae</taxon>
        <taxon>Anaerolineales</taxon>
        <taxon>Anaerolineaceae</taxon>
        <taxon>Anaerolinea</taxon>
    </lineage>
</organism>
<keyword evidence="4 7" id="KW-0812">Transmembrane</keyword>
<keyword evidence="5 7" id="KW-1133">Transmembrane helix</keyword>
<comment type="similarity">
    <text evidence="7">Belongs to the binding-protein-dependent transport system permease family.</text>
</comment>
<dbReference type="InterPro" id="IPR000515">
    <property type="entry name" value="MetI-like"/>
</dbReference>
<dbReference type="Gene3D" id="1.10.3720.10">
    <property type="entry name" value="MetI-like"/>
    <property type="match status" value="1"/>
</dbReference>
<feature type="transmembrane region" description="Helical" evidence="7">
    <location>
        <begin position="176"/>
        <end position="197"/>
    </location>
</feature>
<feature type="transmembrane region" description="Helical" evidence="7">
    <location>
        <begin position="281"/>
        <end position="303"/>
    </location>
</feature>
<dbReference type="AlphaFoldDB" id="A0A7C4PKZ4"/>
<dbReference type="CDD" id="cd06261">
    <property type="entry name" value="TM_PBP2"/>
    <property type="match status" value="1"/>
</dbReference>
<dbReference type="PANTHER" id="PTHR30193">
    <property type="entry name" value="ABC TRANSPORTER PERMEASE PROTEIN"/>
    <property type="match status" value="1"/>
</dbReference>
<feature type="transmembrane region" description="Helical" evidence="7">
    <location>
        <begin position="27"/>
        <end position="54"/>
    </location>
</feature>
<evidence type="ECO:0000259" key="8">
    <source>
        <dbReference type="PROSITE" id="PS50928"/>
    </source>
</evidence>
<reference evidence="9" key="1">
    <citation type="journal article" date="2020" name="mSystems">
        <title>Genome- and Community-Level Interaction Insights into Carbon Utilization and Element Cycling Functions of Hydrothermarchaeota in Hydrothermal Sediment.</title>
        <authorList>
            <person name="Zhou Z."/>
            <person name="Liu Y."/>
            <person name="Xu W."/>
            <person name="Pan J."/>
            <person name="Luo Z.H."/>
            <person name="Li M."/>
        </authorList>
    </citation>
    <scope>NUCLEOTIDE SEQUENCE [LARGE SCALE GENOMIC DNA]</scope>
    <source>
        <strain evidence="9">SpSt-573</strain>
    </source>
</reference>
<evidence type="ECO:0000256" key="7">
    <source>
        <dbReference type="RuleBase" id="RU363032"/>
    </source>
</evidence>
<dbReference type="EMBL" id="DSYK01000135">
    <property type="protein sequence ID" value="HGS20748.1"/>
    <property type="molecule type" value="Genomic_DNA"/>
</dbReference>
<sequence>MSHSSAFTSRKTHLPGLRLTRKARETITGYLFVLPWLIALLVFIAYPMVASFYFSFTEYTMLKPPRFIGLDNFNTMFNKDPLYWKSVENTAYYAFFSVPLSIAIGLILALLLNQNVKGIGFYRTAFYLPGLVPAVASTLLWMVLLDPKLGLVNLTLRIFGIEGIGWLRSAAWSKPALILMALWGGSGSTMIIFLAALKEIPQSLVEAAMIDGANAWQRFWNVTIPLITPTILFNLIMGIIGSFQVFASAFVAGTGNTAGPLNSLLMYMLHLYRYAFRYYNMGYASAMALVMFLVLVVLTVALMRSSRYWVYYESDERN</sequence>
<dbReference type="InterPro" id="IPR035906">
    <property type="entry name" value="MetI-like_sf"/>
</dbReference>
<feature type="transmembrane region" description="Helical" evidence="7">
    <location>
        <begin position="91"/>
        <end position="112"/>
    </location>
</feature>
<evidence type="ECO:0000256" key="5">
    <source>
        <dbReference type="ARBA" id="ARBA00022989"/>
    </source>
</evidence>
<evidence type="ECO:0000256" key="3">
    <source>
        <dbReference type="ARBA" id="ARBA00022475"/>
    </source>
</evidence>
<feature type="domain" description="ABC transmembrane type-1" evidence="8">
    <location>
        <begin position="87"/>
        <end position="302"/>
    </location>
</feature>
<keyword evidence="3" id="KW-1003">Cell membrane</keyword>
<dbReference type="PROSITE" id="PS50928">
    <property type="entry name" value="ABC_TM1"/>
    <property type="match status" value="1"/>
</dbReference>
<gene>
    <name evidence="9" type="ORF">ENT37_02635</name>
</gene>
<name>A0A7C4PKZ4_9CHLR</name>
<comment type="subcellular location">
    <subcellularLocation>
        <location evidence="1 7">Cell membrane</location>
        <topology evidence="1 7">Multi-pass membrane protein</topology>
    </subcellularLocation>
</comment>
<dbReference type="PANTHER" id="PTHR30193:SF1">
    <property type="entry name" value="ABC TRANSPORTER PERMEASE PROTEIN YESP-RELATED"/>
    <property type="match status" value="1"/>
</dbReference>
<dbReference type="GO" id="GO:0055085">
    <property type="term" value="P:transmembrane transport"/>
    <property type="evidence" value="ECO:0007669"/>
    <property type="project" value="InterPro"/>
</dbReference>
<keyword evidence="6 7" id="KW-0472">Membrane</keyword>
<dbReference type="GO" id="GO:0005886">
    <property type="term" value="C:plasma membrane"/>
    <property type="evidence" value="ECO:0007669"/>
    <property type="project" value="UniProtKB-SubCell"/>
</dbReference>
<protein>
    <submittedName>
        <fullName evidence="9">Sugar ABC transporter permease</fullName>
    </submittedName>
</protein>
<keyword evidence="2 7" id="KW-0813">Transport</keyword>
<dbReference type="InterPro" id="IPR051393">
    <property type="entry name" value="ABC_transporter_permease"/>
</dbReference>